<dbReference type="GO" id="GO:0006596">
    <property type="term" value="P:polyamine biosynthetic process"/>
    <property type="evidence" value="ECO:0007669"/>
    <property type="project" value="UniProtKB-KW"/>
</dbReference>
<dbReference type="RefSeq" id="WP_148594809.1">
    <property type="nucleotide sequence ID" value="NZ_CP042997.1"/>
</dbReference>
<dbReference type="AlphaFoldDB" id="A0A5B9W4F6"/>
<feature type="transmembrane region" description="Helical" evidence="3">
    <location>
        <begin position="292"/>
        <end position="313"/>
    </location>
</feature>
<sequence length="859" mass="90423">MRMTALAWLYGSAMWLAAGLLFAVQPMVGKMVLPLLGGTPGVWNACLAFYQAALLAGYAYTHGGSRRLPFRVQYPLHGLALLLAACVLPIALPAGLSPPEAGGLAPPLWLLGVLALSAGLPFVVVAATAPLLQRWFSMSRHPRARDPYFLYAASNAGSLAGLIAYPWLIEPSLGLPGQSRAWAAGFGVLSALILACGAAVARTRGARGDEGRPHDLVPEDLMEAGQSGSPPYEGGVGGGEWGEPGRSKTIPLKPPFVRGEPDSAFPLAEGIPEATPPAFRDVPSASASWRDLARWAALAAIPSSWLLGVTTYITTDLAAIPMLWTVPLAIYLITYIVAFGRGSGAATRLAAATLPMAAVPLVMVLAAGFVHLFWIPLHLLAFFLGALVCHGRLAATRPQADRATAFYLAIAAGGVVGGLFNSLVAPLAFDRLVEYPMAIVLGCLASPGVDAGRAGRGARSRPKAPWEPAPSGDRVSRGRRGRRTEPAPTGGLRRSLMIGSDAPALDAALPLAVAGLTALLVTGPPGLVDTAAGMLGVTLAAGLGVYACVTGLRRPHRFAMTAAGVLLASGLAREPGGTVLLRSRDFFGTLRVLRDEAANAHRLLQGSTLHGQQSLDPALRVEPTAYFARTGPIGDAFAAIEGSPSRRTGIIGLGAGTLACYAKAGESWTFHEIDPAVPRIADDPRYFTYLADARARGASIDVLLGDARLRLREAADGGYRVLVLDAFSSDAVPVHLLTREAIRLYLSKLGPRGLLVFNISNRYLDLDPLMALQAADAGLACRIRYDVKVDDAERRAGKQPSIWAAMARSESDLGPIAADPRWRTPTPRPGARPWTDDRSDLASYLVLGGRRLPAARSDR</sequence>
<feature type="transmembrane region" description="Helical" evidence="3">
    <location>
        <begin position="533"/>
        <end position="552"/>
    </location>
</feature>
<dbReference type="InterPro" id="IPR029063">
    <property type="entry name" value="SAM-dependent_MTases_sf"/>
</dbReference>
<reference evidence="4 5" key="1">
    <citation type="submission" date="2019-08" db="EMBL/GenBank/DDBJ databases">
        <title>Deep-cultivation of Planctomycetes and their phenomic and genomic characterization uncovers novel biology.</title>
        <authorList>
            <person name="Wiegand S."/>
            <person name="Jogler M."/>
            <person name="Boedeker C."/>
            <person name="Pinto D."/>
            <person name="Vollmers J."/>
            <person name="Rivas-Marin E."/>
            <person name="Kohn T."/>
            <person name="Peeters S.H."/>
            <person name="Heuer A."/>
            <person name="Rast P."/>
            <person name="Oberbeckmann S."/>
            <person name="Bunk B."/>
            <person name="Jeske O."/>
            <person name="Meyerdierks A."/>
            <person name="Storesund J.E."/>
            <person name="Kallscheuer N."/>
            <person name="Luecker S."/>
            <person name="Lage O.M."/>
            <person name="Pohl T."/>
            <person name="Merkel B.J."/>
            <person name="Hornburger P."/>
            <person name="Mueller R.-W."/>
            <person name="Bruemmer F."/>
            <person name="Labrenz M."/>
            <person name="Spormann A.M."/>
            <person name="Op den Camp H."/>
            <person name="Overmann J."/>
            <person name="Amann R."/>
            <person name="Jetten M.S.M."/>
            <person name="Mascher T."/>
            <person name="Medema M.H."/>
            <person name="Devos D.P."/>
            <person name="Kaster A.-K."/>
            <person name="Ovreas L."/>
            <person name="Rohde M."/>
            <person name="Galperin M.Y."/>
            <person name="Jogler C."/>
        </authorList>
    </citation>
    <scope>NUCLEOTIDE SEQUENCE [LARGE SCALE GENOMIC DNA]</scope>
    <source>
        <strain evidence="4 5">OJF2</strain>
    </source>
</reference>
<dbReference type="KEGG" id="agv:OJF2_34960"/>
<feature type="region of interest" description="Disordered" evidence="2">
    <location>
        <begin position="814"/>
        <end position="837"/>
    </location>
</feature>
<gene>
    <name evidence="4" type="ORF">OJF2_34960</name>
</gene>
<feature type="transmembrane region" description="Helical" evidence="3">
    <location>
        <begin position="108"/>
        <end position="127"/>
    </location>
</feature>
<dbReference type="PANTHER" id="PTHR43317">
    <property type="entry name" value="THERMOSPERMINE SYNTHASE ACAULIS5"/>
    <property type="match status" value="1"/>
</dbReference>
<evidence type="ECO:0008006" key="6">
    <source>
        <dbReference type="Google" id="ProtNLM"/>
    </source>
</evidence>
<evidence type="ECO:0000313" key="5">
    <source>
        <dbReference type="Proteomes" id="UP000324233"/>
    </source>
</evidence>
<feature type="transmembrane region" description="Helical" evidence="3">
    <location>
        <begin position="72"/>
        <end position="96"/>
    </location>
</feature>
<keyword evidence="5" id="KW-1185">Reference proteome</keyword>
<proteinExistence type="predicted"/>
<keyword evidence="3" id="KW-0472">Membrane</keyword>
<evidence type="ECO:0000256" key="3">
    <source>
        <dbReference type="SAM" id="Phobius"/>
    </source>
</evidence>
<protein>
    <recommendedName>
        <fullName evidence="6">Spermidine synthase</fullName>
    </recommendedName>
</protein>
<feature type="transmembrane region" description="Helical" evidence="3">
    <location>
        <begin position="373"/>
        <end position="393"/>
    </location>
</feature>
<keyword evidence="3" id="KW-0812">Transmembrane</keyword>
<dbReference type="PANTHER" id="PTHR43317:SF1">
    <property type="entry name" value="THERMOSPERMINE SYNTHASE ACAULIS5"/>
    <property type="match status" value="1"/>
</dbReference>
<feature type="transmembrane region" description="Helical" evidence="3">
    <location>
        <begin position="405"/>
        <end position="429"/>
    </location>
</feature>
<feature type="transmembrane region" description="Helical" evidence="3">
    <location>
        <begin position="319"/>
        <end position="337"/>
    </location>
</feature>
<evidence type="ECO:0000256" key="2">
    <source>
        <dbReference type="SAM" id="MobiDB-lite"/>
    </source>
</evidence>
<feature type="transmembrane region" description="Helical" evidence="3">
    <location>
        <begin position="42"/>
        <end position="60"/>
    </location>
</feature>
<dbReference type="EMBL" id="CP042997">
    <property type="protein sequence ID" value="QEH34951.1"/>
    <property type="molecule type" value="Genomic_DNA"/>
</dbReference>
<name>A0A5B9W4F6_9BACT</name>
<feature type="transmembrane region" description="Helical" evidence="3">
    <location>
        <begin position="148"/>
        <end position="169"/>
    </location>
</feature>
<keyword evidence="1" id="KW-0620">Polyamine biosynthesis</keyword>
<accession>A0A5B9W4F6</accession>
<feature type="transmembrane region" description="Helical" evidence="3">
    <location>
        <begin position="181"/>
        <end position="201"/>
    </location>
</feature>
<feature type="region of interest" description="Disordered" evidence="2">
    <location>
        <begin position="223"/>
        <end position="245"/>
    </location>
</feature>
<dbReference type="Gene3D" id="3.40.50.150">
    <property type="entry name" value="Vaccinia Virus protein VP39"/>
    <property type="match status" value="1"/>
</dbReference>
<dbReference type="SUPFAM" id="SSF53335">
    <property type="entry name" value="S-adenosyl-L-methionine-dependent methyltransferases"/>
    <property type="match status" value="1"/>
</dbReference>
<evidence type="ECO:0000256" key="1">
    <source>
        <dbReference type="ARBA" id="ARBA00023115"/>
    </source>
</evidence>
<dbReference type="NCBIfam" id="NF037959">
    <property type="entry name" value="MFS_SpdSyn"/>
    <property type="match status" value="1"/>
</dbReference>
<feature type="region of interest" description="Disordered" evidence="2">
    <location>
        <begin position="454"/>
        <end position="493"/>
    </location>
</feature>
<keyword evidence="3" id="KW-1133">Transmembrane helix</keyword>
<organism evidence="4 5">
    <name type="scientific">Aquisphaera giovannonii</name>
    <dbReference type="NCBI Taxonomy" id="406548"/>
    <lineage>
        <taxon>Bacteria</taxon>
        <taxon>Pseudomonadati</taxon>
        <taxon>Planctomycetota</taxon>
        <taxon>Planctomycetia</taxon>
        <taxon>Isosphaerales</taxon>
        <taxon>Isosphaeraceae</taxon>
        <taxon>Aquisphaera</taxon>
    </lineage>
</organism>
<dbReference type="OrthoDB" id="9761985at2"/>
<evidence type="ECO:0000313" key="4">
    <source>
        <dbReference type="EMBL" id="QEH34951.1"/>
    </source>
</evidence>
<feature type="transmembrane region" description="Helical" evidence="3">
    <location>
        <begin position="349"/>
        <end position="367"/>
    </location>
</feature>
<dbReference type="Proteomes" id="UP000324233">
    <property type="component" value="Chromosome"/>
</dbReference>